<evidence type="ECO:0000313" key="1">
    <source>
        <dbReference type="EMBL" id="KAH7140199.1"/>
    </source>
</evidence>
<dbReference type="EMBL" id="JAGMUU010000013">
    <property type="protein sequence ID" value="KAH7140199.1"/>
    <property type="molecule type" value="Genomic_DNA"/>
</dbReference>
<sequence>MIKSTLNEICVDACRQSLVDLRPKILAACDTEKDSIAFRYEDTIFPPTYRVDLLLLSIDVYCYKDSRDTGKYCDLKLAEWRRRRDSNKPLACEDCILGPWRAQQMTPIGYEQDRADDFIVSTSSCSATGYEYVKPTKYGYSVATDVVMPVFASASVTPAE</sequence>
<dbReference type="AlphaFoldDB" id="A0A9P9EIJ7"/>
<comment type="caution">
    <text evidence="1">The sequence shown here is derived from an EMBL/GenBank/DDBJ whole genome shotgun (WGS) entry which is preliminary data.</text>
</comment>
<keyword evidence="2" id="KW-1185">Reference proteome</keyword>
<protein>
    <submittedName>
        <fullName evidence="1">Uncharacterized protein</fullName>
    </submittedName>
</protein>
<dbReference type="OrthoDB" id="5985073at2759"/>
<organism evidence="1 2">
    <name type="scientific">Dactylonectria estremocensis</name>
    <dbReference type="NCBI Taxonomy" id="1079267"/>
    <lineage>
        <taxon>Eukaryota</taxon>
        <taxon>Fungi</taxon>
        <taxon>Dikarya</taxon>
        <taxon>Ascomycota</taxon>
        <taxon>Pezizomycotina</taxon>
        <taxon>Sordariomycetes</taxon>
        <taxon>Hypocreomycetidae</taxon>
        <taxon>Hypocreales</taxon>
        <taxon>Nectriaceae</taxon>
        <taxon>Dactylonectria</taxon>
    </lineage>
</organism>
<dbReference type="Proteomes" id="UP000717696">
    <property type="component" value="Unassembled WGS sequence"/>
</dbReference>
<proteinExistence type="predicted"/>
<name>A0A9P9EIJ7_9HYPO</name>
<evidence type="ECO:0000313" key="2">
    <source>
        <dbReference type="Proteomes" id="UP000717696"/>
    </source>
</evidence>
<accession>A0A9P9EIJ7</accession>
<gene>
    <name evidence="1" type="ORF">B0J13DRAFT_446815</name>
</gene>
<reference evidence="1" key="1">
    <citation type="journal article" date="2021" name="Nat. Commun.">
        <title>Genetic determinants of endophytism in the Arabidopsis root mycobiome.</title>
        <authorList>
            <person name="Mesny F."/>
            <person name="Miyauchi S."/>
            <person name="Thiergart T."/>
            <person name="Pickel B."/>
            <person name="Atanasova L."/>
            <person name="Karlsson M."/>
            <person name="Huettel B."/>
            <person name="Barry K.W."/>
            <person name="Haridas S."/>
            <person name="Chen C."/>
            <person name="Bauer D."/>
            <person name="Andreopoulos W."/>
            <person name="Pangilinan J."/>
            <person name="LaButti K."/>
            <person name="Riley R."/>
            <person name="Lipzen A."/>
            <person name="Clum A."/>
            <person name="Drula E."/>
            <person name="Henrissat B."/>
            <person name="Kohler A."/>
            <person name="Grigoriev I.V."/>
            <person name="Martin F.M."/>
            <person name="Hacquard S."/>
        </authorList>
    </citation>
    <scope>NUCLEOTIDE SEQUENCE</scope>
    <source>
        <strain evidence="1">MPI-CAGE-AT-0021</strain>
    </source>
</reference>